<organism evidence="1 2">
    <name type="scientific">Batillaria attramentaria</name>
    <dbReference type="NCBI Taxonomy" id="370345"/>
    <lineage>
        <taxon>Eukaryota</taxon>
        <taxon>Metazoa</taxon>
        <taxon>Spiralia</taxon>
        <taxon>Lophotrochozoa</taxon>
        <taxon>Mollusca</taxon>
        <taxon>Gastropoda</taxon>
        <taxon>Caenogastropoda</taxon>
        <taxon>Sorbeoconcha</taxon>
        <taxon>Cerithioidea</taxon>
        <taxon>Batillariidae</taxon>
        <taxon>Batillaria</taxon>
    </lineage>
</organism>
<name>A0ABD0L5T2_9CAEN</name>
<feature type="non-terminal residue" evidence="1">
    <location>
        <position position="97"/>
    </location>
</feature>
<reference evidence="1 2" key="1">
    <citation type="journal article" date="2023" name="Sci. Data">
        <title>Genome assembly of the Korean intertidal mud-creeper Batillaria attramentaria.</title>
        <authorList>
            <person name="Patra A.K."/>
            <person name="Ho P.T."/>
            <person name="Jun S."/>
            <person name="Lee S.J."/>
            <person name="Kim Y."/>
            <person name="Won Y.J."/>
        </authorList>
    </citation>
    <scope>NUCLEOTIDE SEQUENCE [LARGE SCALE GENOMIC DNA]</scope>
    <source>
        <strain evidence="1">Wonlab-2016</strain>
    </source>
</reference>
<dbReference type="EMBL" id="JACVVK020000079">
    <property type="protein sequence ID" value="KAK7494954.1"/>
    <property type="molecule type" value="Genomic_DNA"/>
</dbReference>
<protein>
    <submittedName>
        <fullName evidence="1">Uncharacterized protein</fullName>
    </submittedName>
</protein>
<feature type="non-terminal residue" evidence="1">
    <location>
        <position position="1"/>
    </location>
</feature>
<gene>
    <name evidence="1" type="ORF">BaRGS_00013833</name>
</gene>
<proteinExistence type="predicted"/>
<comment type="caution">
    <text evidence="1">The sequence shown here is derived from an EMBL/GenBank/DDBJ whole genome shotgun (WGS) entry which is preliminary data.</text>
</comment>
<dbReference type="AlphaFoldDB" id="A0ABD0L5T2"/>
<sequence length="97" mass="10854">DTQQLSVSYITGDQRVLIIGYEYEYHTEQVNVFVVSQLGLPKAARMFSDPVFTPAVCELFLVSWFLLLEESFWTGKGGRSSLLNHVSELSGNLVHGS</sequence>
<keyword evidence="2" id="KW-1185">Reference proteome</keyword>
<dbReference type="Proteomes" id="UP001519460">
    <property type="component" value="Unassembled WGS sequence"/>
</dbReference>
<evidence type="ECO:0000313" key="1">
    <source>
        <dbReference type="EMBL" id="KAK7494954.1"/>
    </source>
</evidence>
<evidence type="ECO:0000313" key="2">
    <source>
        <dbReference type="Proteomes" id="UP001519460"/>
    </source>
</evidence>
<accession>A0ABD0L5T2</accession>